<sequence>MAHTRIGRIFERVCVANGIRQKCTRPYHSWINGMVERTNRTIKDATIKAYEYSSVE</sequence>
<gene>
    <name evidence="2" type="ORF">SAMN05421548_1499</name>
</gene>
<dbReference type="Pfam" id="PF13683">
    <property type="entry name" value="rve_3"/>
    <property type="match status" value="1"/>
</dbReference>
<feature type="domain" description="Integrase catalytic" evidence="1">
    <location>
        <begin position="1"/>
        <end position="56"/>
    </location>
</feature>
<evidence type="ECO:0000313" key="2">
    <source>
        <dbReference type="EMBL" id="SDE44050.1"/>
    </source>
</evidence>
<dbReference type="AlphaFoldDB" id="A0A1G7CZ50"/>
<keyword evidence="3" id="KW-1185">Reference proteome</keyword>
<dbReference type="PROSITE" id="PS50994">
    <property type="entry name" value="INTEGRASE"/>
    <property type="match status" value="1"/>
</dbReference>
<dbReference type="Proteomes" id="UP000198908">
    <property type="component" value="Unassembled WGS sequence"/>
</dbReference>
<dbReference type="Gene3D" id="3.30.420.10">
    <property type="entry name" value="Ribonuclease H-like superfamily/Ribonuclease H"/>
    <property type="match status" value="1"/>
</dbReference>
<dbReference type="InterPro" id="IPR036397">
    <property type="entry name" value="RNaseH_sf"/>
</dbReference>
<dbReference type="InterPro" id="IPR001584">
    <property type="entry name" value="Integrase_cat-core"/>
</dbReference>
<dbReference type="STRING" id="416944.SAMN05421548_1499"/>
<dbReference type="EMBL" id="FMYQ01000049">
    <property type="protein sequence ID" value="SDE44050.1"/>
    <property type="molecule type" value="Genomic_DNA"/>
</dbReference>
<evidence type="ECO:0000313" key="3">
    <source>
        <dbReference type="Proteomes" id="UP000198908"/>
    </source>
</evidence>
<dbReference type="GO" id="GO:0015074">
    <property type="term" value="P:DNA integration"/>
    <property type="evidence" value="ECO:0007669"/>
    <property type="project" value="InterPro"/>
</dbReference>
<accession>A0A1G7CZ50</accession>
<dbReference type="SUPFAM" id="SSF53098">
    <property type="entry name" value="Ribonuclease H-like"/>
    <property type="match status" value="1"/>
</dbReference>
<proteinExistence type="predicted"/>
<protein>
    <submittedName>
        <fullName evidence="2">Integrase core domain-containing protein</fullName>
    </submittedName>
</protein>
<dbReference type="InterPro" id="IPR012337">
    <property type="entry name" value="RNaseH-like_sf"/>
</dbReference>
<dbReference type="GO" id="GO:0003676">
    <property type="term" value="F:nucleic acid binding"/>
    <property type="evidence" value="ECO:0007669"/>
    <property type="project" value="InterPro"/>
</dbReference>
<reference evidence="3" key="1">
    <citation type="submission" date="2016-09" db="EMBL/GenBank/DDBJ databases">
        <authorList>
            <person name="Varghese N."/>
            <person name="Submissions S."/>
        </authorList>
    </citation>
    <scope>NUCLEOTIDE SEQUENCE [LARGE SCALE GENOMIC DNA]</scope>
    <source>
        <strain evidence="3">TNe-862</strain>
    </source>
</reference>
<evidence type="ECO:0000259" key="1">
    <source>
        <dbReference type="PROSITE" id="PS50994"/>
    </source>
</evidence>
<name>A0A1G7CZ50_9BURK</name>
<organism evidence="2 3">
    <name type="scientific">Paraburkholderia lycopersici</name>
    <dbReference type="NCBI Taxonomy" id="416944"/>
    <lineage>
        <taxon>Bacteria</taxon>
        <taxon>Pseudomonadati</taxon>
        <taxon>Pseudomonadota</taxon>
        <taxon>Betaproteobacteria</taxon>
        <taxon>Burkholderiales</taxon>
        <taxon>Burkholderiaceae</taxon>
        <taxon>Paraburkholderia</taxon>
    </lineage>
</organism>